<dbReference type="PANTHER" id="PTHR11252:SF0">
    <property type="entry name" value="POLYRIBONUCLEOTIDE NUCLEOTIDYLTRANSFERASE 1, MITOCHONDRIAL"/>
    <property type="match status" value="1"/>
</dbReference>
<dbReference type="InterPro" id="IPR001247">
    <property type="entry name" value="ExoRNase_PH_dom1"/>
</dbReference>
<dbReference type="Proteomes" id="UP001157125">
    <property type="component" value="Unassembled WGS sequence"/>
</dbReference>
<dbReference type="InterPro" id="IPR027408">
    <property type="entry name" value="PNPase/RNase_PH_dom_sf"/>
</dbReference>
<dbReference type="InterPro" id="IPR012162">
    <property type="entry name" value="PNPase"/>
</dbReference>
<name>A0ABQ6IIZ0_9MICO</name>
<evidence type="ECO:0000259" key="3">
    <source>
        <dbReference type="Pfam" id="PF01138"/>
    </source>
</evidence>
<feature type="domain" description="Polyribonucleotide nucleotidyltransferase RNA-binding" evidence="4">
    <location>
        <begin position="3"/>
        <end position="77"/>
    </location>
</feature>
<gene>
    <name evidence="5" type="ORF">GCM10025876_32850</name>
</gene>
<reference evidence="6" key="1">
    <citation type="journal article" date="2019" name="Int. J. Syst. Evol. Microbiol.">
        <title>The Global Catalogue of Microorganisms (GCM) 10K type strain sequencing project: providing services to taxonomists for standard genome sequencing and annotation.</title>
        <authorList>
            <consortium name="The Broad Institute Genomics Platform"/>
            <consortium name="The Broad Institute Genome Sequencing Center for Infectious Disease"/>
            <person name="Wu L."/>
            <person name="Ma J."/>
        </authorList>
    </citation>
    <scope>NUCLEOTIDE SEQUENCE [LARGE SCALE GENOMIC DNA]</scope>
    <source>
        <strain evidence="6">NBRC 112299</strain>
    </source>
</reference>
<dbReference type="CDD" id="cd11364">
    <property type="entry name" value="RNase_PH_PNPase_2"/>
    <property type="match status" value="1"/>
</dbReference>
<proteinExistence type="predicted"/>
<evidence type="ECO:0000259" key="4">
    <source>
        <dbReference type="Pfam" id="PF03726"/>
    </source>
</evidence>
<dbReference type="SUPFAM" id="SSF54211">
    <property type="entry name" value="Ribosomal protein S5 domain 2-like"/>
    <property type="match status" value="1"/>
</dbReference>
<evidence type="ECO:0000313" key="5">
    <source>
        <dbReference type="EMBL" id="GMA37081.1"/>
    </source>
</evidence>
<dbReference type="InterPro" id="IPR015848">
    <property type="entry name" value="PNPase_PH_RNA-bd_bac/org-type"/>
</dbReference>
<comment type="caution">
    <text evidence="5">The sequence shown here is derived from an EMBL/GenBank/DDBJ whole genome shotgun (WGS) entry which is preliminary data.</text>
</comment>
<evidence type="ECO:0000256" key="1">
    <source>
        <dbReference type="ARBA" id="ARBA00022884"/>
    </source>
</evidence>
<dbReference type="EMBL" id="BSUN01000001">
    <property type="protein sequence ID" value="GMA37081.1"/>
    <property type="molecule type" value="Genomic_DNA"/>
</dbReference>
<dbReference type="Pfam" id="PF03726">
    <property type="entry name" value="PNPase"/>
    <property type="match status" value="1"/>
</dbReference>
<accession>A0ABQ6IIZ0</accession>
<feature type="domain" description="Exoribonuclease phosphorolytic" evidence="3">
    <location>
        <begin position="82"/>
        <end position="214"/>
    </location>
</feature>
<feature type="region of interest" description="Disordered" evidence="2">
    <location>
        <begin position="274"/>
        <end position="298"/>
    </location>
</feature>
<dbReference type="PANTHER" id="PTHR11252">
    <property type="entry name" value="POLYRIBONUCLEOTIDE NUCLEOTIDYLTRANSFERASE"/>
    <property type="match status" value="1"/>
</dbReference>
<dbReference type="InterPro" id="IPR020568">
    <property type="entry name" value="Ribosomal_Su5_D2-typ_SF"/>
</dbReference>
<keyword evidence="1" id="KW-0694">RNA-binding</keyword>
<evidence type="ECO:0000313" key="6">
    <source>
        <dbReference type="Proteomes" id="UP001157125"/>
    </source>
</evidence>
<dbReference type="Gene3D" id="3.30.230.70">
    <property type="entry name" value="GHMP Kinase, N-terminal domain"/>
    <property type="match status" value="1"/>
</dbReference>
<protein>
    <submittedName>
        <fullName evidence="5">Uncharacterized protein</fullName>
    </submittedName>
</protein>
<evidence type="ECO:0000256" key="2">
    <source>
        <dbReference type="SAM" id="MobiDB-lite"/>
    </source>
</evidence>
<organism evidence="5 6">
    <name type="scientific">Demequina litorisediminis</name>
    <dbReference type="NCBI Taxonomy" id="1849022"/>
    <lineage>
        <taxon>Bacteria</taxon>
        <taxon>Bacillati</taxon>
        <taxon>Actinomycetota</taxon>
        <taxon>Actinomycetes</taxon>
        <taxon>Micrococcales</taxon>
        <taxon>Demequinaceae</taxon>
        <taxon>Demequina</taxon>
    </lineage>
</organism>
<keyword evidence="6" id="KW-1185">Reference proteome</keyword>
<dbReference type="Pfam" id="PF01138">
    <property type="entry name" value="RNase_PH"/>
    <property type="match status" value="1"/>
</dbReference>
<sequence length="298" mass="32270">MFAAVSAATEADLTEALQIADKQTRENRLDEIKAAALDWLSAQFEGREKEISAAVRSVTKKTVRQRILKDGVRIDGRGLRDIRPLSAEVGPIPRVHGSAIFERGETQIMGITTLNMLKMEQQIDSFNPETKKRYMHHYNFPPFSTGETGRVGSPKRREIGHGALAERALVPVLPSREDFPYAIRQVSEALGSNGSTSMGSVCASTLALLNAGVPLKAPVAGIAMGLVSDTVDGETRYAALTDILGAEDAFGDMDFKVAGTSEFVTAIQARHQGSTASPRRCSLARSTRPRRPASTSWT</sequence>